<evidence type="ECO:0000313" key="1">
    <source>
        <dbReference type="Proteomes" id="UP000887580"/>
    </source>
</evidence>
<proteinExistence type="predicted"/>
<name>A0AC35FJ08_9BILA</name>
<sequence>MDYESLDGNKPMDDLVSGGMSPKHRKYVGYWLAGLAFGIYFAVGAGGVTRLTESAMKMTDRNPFRWIPPFGHWEEEFENYKKYDEYPRLTEEDRENLTLSNFEFKWFLVYFHRMGGRLLFAAFFGPFIYFWIKGYFSDTLKKRMIFVAILMASQIPIGWWMLNSGLHHELMANKKKPGVSQYRMAIHLIIPFFMFGVFLYSALSMFLKSQDHLNVSIINMKRLRCLGKAMIGMLLVGSAMGSFLTALDAAEPEYAREWIPDDLFVLSPFWRNFFENPVTVQFIHRYSGYITFVVINITYFIGRKCLLPSRARWALNGIMALGYSQLLLGITTLVKSF</sequence>
<protein>
    <submittedName>
        <fullName evidence="2">Uncharacterized protein</fullName>
    </submittedName>
</protein>
<reference evidence="2" key="1">
    <citation type="submission" date="2022-11" db="UniProtKB">
        <authorList>
            <consortium name="WormBaseParasite"/>
        </authorList>
    </citation>
    <scope>IDENTIFICATION</scope>
</reference>
<organism evidence="1 2">
    <name type="scientific">Panagrolaimus sp. PS1159</name>
    <dbReference type="NCBI Taxonomy" id="55785"/>
    <lineage>
        <taxon>Eukaryota</taxon>
        <taxon>Metazoa</taxon>
        <taxon>Ecdysozoa</taxon>
        <taxon>Nematoda</taxon>
        <taxon>Chromadorea</taxon>
        <taxon>Rhabditida</taxon>
        <taxon>Tylenchina</taxon>
        <taxon>Panagrolaimomorpha</taxon>
        <taxon>Panagrolaimoidea</taxon>
        <taxon>Panagrolaimidae</taxon>
        <taxon>Panagrolaimus</taxon>
    </lineage>
</organism>
<evidence type="ECO:0000313" key="2">
    <source>
        <dbReference type="WBParaSite" id="PS1159_v2.g17991.t1"/>
    </source>
</evidence>
<accession>A0AC35FJ08</accession>
<dbReference type="WBParaSite" id="PS1159_v2.g17991.t1">
    <property type="protein sequence ID" value="PS1159_v2.g17991.t1"/>
    <property type="gene ID" value="PS1159_v2.g17991"/>
</dbReference>
<dbReference type="Proteomes" id="UP000887580">
    <property type="component" value="Unplaced"/>
</dbReference>